<sequence>MLIKRVWKLFVTGLVLLVVTACGGGQDVPPQEEPADMEESPVDGTNTEEPAGDINEDSSLDETNIEEPTESPAEPSTGETGTEAPSTDSDGSD</sequence>
<feature type="compositionally biased region" description="Low complexity" evidence="1">
    <location>
        <begin position="70"/>
        <end position="80"/>
    </location>
</feature>
<feature type="chain" id="PRO_5019423470" evidence="2">
    <location>
        <begin position="24"/>
        <end position="93"/>
    </location>
</feature>
<reference evidence="3" key="1">
    <citation type="submission" date="2018-12" db="EMBL/GenBank/DDBJ databases">
        <authorList>
            <person name="Sun L."/>
            <person name="Chen Z."/>
        </authorList>
    </citation>
    <scope>NUCLEOTIDE SEQUENCE [LARGE SCALE GENOMIC DNA]</scope>
    <source>
        <strain evidence="3">3-2-2</strain>
    </source>
</reference>
<feature type="compositionally biased region" description="Polar residues" evidence="1">
    <location>
        <begin position="83"/>
        <end position="93"/>
    </location>
</feature>
<dbReference type="EMBL" id="QYTV02000004">
    <property type="protein sequence ID" value="RST74259.1"/>
    <property type="molecule type" value="Genomic_DNA"/>
</dbReference>
<keyword evidence="2" id="KW-0732">Signal</keyword>
<name>A0A429XZW3_9BACI</name>
<comment type="caution">
    <text evidence="3">The sequence shown here is derived from an EMBL/GenBank/DDBJ whole genome shotgun (WGS) entry which is preliminary data.</text>
</comment>
<gene>
    <name evidence="3" type="ORF">D4T97_011335</name>
</gene>
<keyword evidence="4" id="KW-1185">Reference proteome</keyword>
<protein>
    <submittedName>
        <fullName evidence="3">Uncharacterized protein</fullName>
    </submittedName>
</protein>
<feature type="region of interest" description="Disordered" evidence="1">
    <location>
        <begin position="23"/>
        <end position="93"/>
    </location>
</feature>
<feature type="compositionally biased region" description="Acidic residues" evidence="1">
    <location>
        <begin position="50"/>
        <end position="69"/>
    </location>
</feature>
<evidence type="ECO:0000313" key="4">
    <source>
        <dbReference type="Proteomes" id="UP000287156"/>
    </source>
</evidence>
<evidence type="ECO:0000313" key="3">
    <source>
        <dbReference type="EMBL" id="RST74259.1"/>
    </source>
</evidence>
<evidence type="ECO:0000256" key="2">
    <source>
        <dbReference type="SAM" id="SignalP"/>
    </source>
</evidence>
<dbReference type="Proteomes" id="UP000287156">
    <property type="component" value="Unassembled WGS sequence"/>
</dbReference>
<dbReference type="PROSITE" id="PS51257">
    <property type="entry name" value="PROKAR_LIPOPROTEIN"/>
    <property type="match status" value="1"/>
</dbReference>
<dbReference type="AlphaFoldDB" id="A0A429XZW3"/>
<proteinExistence type="predicted"/>
<feature type="signal peptide" evidence="2">
    <location>
        <begin position="1"/>
        <end position="23"/>
    </location>
</feature>
<evidence type="ECO:0000256" key="1">
    <source>
        <dbReference type="SAM" id="MobiDB-lite"/>
    </source>
</evidence>
<organism evidence="3 4">
    <name type="scientific">Siminovitchia acidinfaciens</name>
    <dbReference type="NCBI Taxonomy" id="2321395"/>
    <lineage>
        <taxon>Bacteria</taxon>
        <taxon>Bacillati</taxon>
        <taxon>Bacillota</taxon>
        <taxon>Bacilli</taxon>
        <taxon>Bacillales</taxon>
        <taxon>Bacillaceae</taxon>
        <taxon>Siminovitchia</taxon>
    </lineage>
</organism>
<dbReference type="RefSeq" id="WP_126050747.1">
    <property type="nucleotide sequence ID" value="NZ_QYTV02000004.1"/>
</dbReference>
<accession>A0A429XZW3</accession>